<dbReference type="Proteomes" id="UP000298616">
    <property type="component" value="Chromosome"/>
</dbReference>
<proteinExistence type="predicted"/>
<dbReference type="KEGG" id="fpf:DCC35_03605"/>
<dbReference type="PIRSF" id="PIRSF016493">
    <property type="entry name" value="Glycyl_aminpptds"/>
    <property type="match status" value="1"/>
</dbReference>
<dbReference type="InterPro" id="IPR036034">
    <property type="entry name" value="PDZ_sf"/>
</dbReference>
<dbReference type="Gene3D" id="2.30.42.10">
    <property type="match status" value="1"/>
</dbReference>
<reference evidence="2 3" key="1">
    <citation type="submission" date="2018-04" db="EMBL/GenBank/DDBJ databases">
        <title>Complete genome uncultured novel isolate.</title>
        <authorList>
            <person name="Merlino G."/>
        </authorList>
    </citation>
    <scope>NUCLEOTIDE SEQUENCE [LARGE SCALE GENOMIC DNA]</scope>
    <source>
        <strain evidence="3">R1DC9</strain>
    </source>
</reference>
<dbReference type="Pfam" id="PF17899">
    <property type="entry name" value="Peptidase_M61_N"/>
    <property type="match status" value="1"/>
</dbReference>
<evidence type="ECO:0000259" key="1">
    <source>
        <dbReference type="PROSITE" id="PS50106"/>
    </source>
</evidence>
<dbReference type="Pfam" id="PF05299">
    <property type="entry name" value="Peptidase_M61"/>
    <property type="match status" value="1"/>
</dbReference>
<dbReference type="PROSITE" id="PS50106">
    <property type="entry name" value="PDZ"/>
    <property type="match status" value="1"/>
</dbReference>
<dbReference type="EMBL" id="CP028923">
    <property type="protein sequence ID" value="QCK13910.1"/>
    <property type="molecule type" value="Genomic_DNA"/>
</dbReference>
<dbReference type="InterPro" id="IPR024191">
    <property type="entry name" value="Peptidase_M61"/>
</dbReference>
<organism evidence="2 3">
    <name type="scientific">Mangrovivirga cuniculi</name>
    <dbReference type="NCBI Taxonomy" id="2715131"/>
    <lineage>
        <taxon>Bacteria</taxon>
        <taxon>Pseudomonadati</taxon>
        <taxon>Bacteroidota</taxon>
        <taxon>Cytophagia</taxon>
        <taxon>Cytophagales</taxon>
        <taxon>Mangrovivirgaceae</taxon>
        <taxon>Mangrovivirga</taxon>
    </lineage>
</organism>
<feature type="domain" description="PDZ" evidence="1">
    <location>
        <begin position="475"/>
        <end position="516"/>
    </location>
</feature>
<evidence type="ECO:0000313" key="3">
    <source>
        <dbReference type="Proteomes" id="UP000298616"/>
    </source>
</evidence>
<dbReference type="OrthoDB" id="9778516at2"/>
<protein>
    <submittedName>
        <fullName evidence="2">Peptidase M61</fullName>
    </submittedName>
</protein>
<dbReference type="SUPFAM" id="SSF50156">
    <property type="entry name" value="PDZ domain-like"/>
    <property type="match status" value="1"/>
</dbReference>
<dbReference type="SUPFAM" id="SSF55486">
    <property type="entry name" value="Metalloproteases ('zincins'), catalytic domain"/>
    <property type="match status" value="1"/>
</dbReference>
<keyword evidence="3" id="KW-1185">Reference proteome</keyword>
<dbReference type="Gene3D" id="1.10.390.10">
    <property type="entry name" value="Neutral Protease Domain 2"/>
    <property type="match status" value="1"/>
</dbReference>
<name>A0A4D7JKB6_9BACT</name>
<accession>A0A4D7JKB6</accession>
<dbReference type="InterPro" id="IPR001478">
    <property type="entry name" value="PDZ"/>
</dbReference>
<dbReference type="AlphaFoldDB" id="A0A4D7JKB6"/>
<sequence>MYIAYKIKKLYMQRYNISSEQPLNHWLSISLKISDNSSKHLNLSLAGWRPGRYEMAEYASYIRNVKAFDKDGEDLSINKSDKNTWEIDHTPEELEIKYEFYAAQPDGGGSWLTPELIYLNFINFAFRVSGLEEEEIEVHLNIPVSFKIATSLKVTDKRLIAKNYYELIDSPLFASEKISFSEYYVDETKFKIAFCGENSNPENWKNDFEKFTREHLDLFGEFPFKEYTFLILGLPFQAYHGVEHNVSTIIILGPEKEIESTKYNDLLGVSSHELFHAWNVCRIRPVEMMPYDLSKENYHKTGYITEGFTTYYGDKILATSDVFSTEQFLEEINKMCKRHFQNEGRKHSSLSDSSFDLWVDGYRNRAPGRKVSIYVKGCLSALALDLLILRNTKGEKSLDNAVRELWRAFGKTSLGYSENDILQILNNVNAKNVSQEFYTLYHQTIPIENILNPLLSHVGCKLKQQHSQLLNERKFGFRLSPDNSGKIIAIAPGSPAESQLMIGDKIISIENKSKDLAEYLSSDKDQDSLTLKYERFGIEYETSLTSDGKTYYDWYKIEKNDSVSKDQKEMFKKWLKKEF</sequence>
<dbReference type="Gene3D" id="2.60.40.3650">
    <property type="match status" value="1"/>
</dbReference>
<dbReference type="InterPro" id="IPR027268">
    <property type="entry name" value="Peptidase_M4/M1_CTD_sf"/>
</dbReference>
<evidence type="ECO:0000313" key="2">
    <source>
        <dbReference type="EMBL" id="QCK13910.1"/>
    </source>
</evidence>
<gene>
    <name evidence="2" type="ORF">DCC35_03605</name>
</gene>
<dbReference type="InterPro" id="IPR040756">
    <property type="entry name" value="Peptidase_M61_N"/>
</dbReference>
<dbReference type="InterPro" id="IPR007963">
    <property type="entry name" value="Peptidase_M61_catalytic"/>
</dbReference>